<feature type="region of interest" description="Disordered" evidence="1">
    <location>
        <begin position="391"/>
        <end position="439"/>
    </location>
</feature>
<dbReference type="OrthoDB" id="7757682at2759"/>
<evidence type="ECO:0000256" key="1">
    <source>
        <dbReference type="SAM" id="MobiDB-lite"/>
    </source>
</evidence>
<proteinExistence type="predicted"/>
<dbReference type="AlphaFoldDB" id="A0A084VIL0"/>
<dbReference type="Proteomes" id="UP000030765">
    <property type="component" value="Unassembled WGS sequence"/>
</dbReference>
<name>A0A084VIL0_ANOSI</name>
<feature type="compositionally biased region" description="Polar residues" evidence="1">
    <location>
        <begin position="509"/>
        <end position="531"/>
    </location>
</feature>
<organism evidence="2">
    <name type="scientific">Anopheles sinensis</name>
    <name type="common">Mosquito</name>
    <dbReference type="NCBI Taxonomy" id="74873"/>
    <lineage>
        <taxon>Eukaryota</taxon>
        <taxon>Metazoa</taxon>
        <taxon>Ecdysozoa</taxon>
        <taxon>Arthropoda</taxon>
        <taxon>Hexapoda</taxon>
        <taxon>Insecta</taxon>
        <taxon>Pterygota</taxon>
        <taxon>Neoptera</taxon>
        <taxon>Endopterygota</taxon>
        <taxon>Diptera</taxon>
        <taxon>Nematocera</taxon>
        <taxon>Culicoidea</taxon>
        <taxon>Culicidae</taxon>
        <taxon>Anophelinae</taxon>
        <taxon>Anopheles</taxon>
    </lineage>
</organism>
<dbReference type="EnsemblMetazoa" id="ASIC004970-RA">
    <property type="protein sequence ID" value="ASIC004970-PA"/>
    <property type="gene ID" value="ASIC004970"/>
</dbReference>
<dbReference type="EMBL" id="KE524854">
    <property type="protein sequence ID" value="KFB37804.1"/>
    <property type="molecule type" value="Genomic_DNA"/>
</dbReference>
<dbReference type="OMA" id="CSCPEKT"/>
<dbReference type="VEuPathDB" id="VectorBase:ASIC004970"/>
<reference evidence="2 4" key="1">
    <citation type="journal article" date="2014" name="BMC Genomics">
        <title>Genome sequence of Anopheles sinensis provides insight into genetics basis of mosquito competence for malaria parasites.</title>
        <authorList>
            <person name="Zhou D."/>
            <person name="Zhang D."/>
            <person name="Ding G."/>
            <person name="Shi L."/>
            <person name="Hou Q."/>
            <person name="Ye Y."/>
            <person name="Xu Y."/>
            <person name="Zhou H."/>
            <person name="Xiong C."/>
            <person name="Li S."/>
            <person name="Yu J."/>
            <person name="Hong S."/>
            <person name="Yu X."/>
            <person name="Zou P."/>
            <person name="Chen C."/>
            <person name="Chang X."/>
            <person name="Wang W."/>
            <person name="Lv Y."/>
            <person name="Sun Y."/>
            <person name="Ma L."/>
            <person name="Shen B."/>
            <person name="Zhu C."/>
        </authorList>
    </citation>
    <scope>NUCLEOTIDE SEQUENCE [LARGE SCALE GENOMIC DNA]</scope>
</reference>
<sequence>MATASNVKLPDLINRWIEVQKKSCSLERTEPLDIDAINLTLLLKSMGLRLQYLDFEADKGSTDNLTVTIKCNRSGMRADLSYELVNCSCPEKTDCESSFWEVQATGPQVFSKFKNNTSSNLLPDVSESCALVSKAMLSNLLDFYQASIRQVKEGKEQAMLHSPLKSPRGKVCVTSPGLTVQSPFSTPPAEGKCLSRIEAGKERGFPNQIDKGPQLDVAECSDKQQQKDAGSKNDPTPGKTASRGSSEGQSEAKSNSSAESVGINNKTHEIAHSECNSEKPVVEAAQSPEHTSVPDEKAYEAMKTLVTSSPNEKRFHSTPTQLDQQHDRDLNVINYLQQARSQIDMALLLMKLNTTQDIADGSAVTITPQHTTAISRKSLITPKFLQPRSSSLLSIERRRPPVDIGAKKKSSSNSSLSSTAKSSISGNSGGRADTPRPSIAQVKSVATLRKTVSMPHSGALGSTGQLPPTASKKSTASTLGTLAAQRKLLQPSTPTSTGRQIPKPPISNRPMSSLASGLIQRSSSASHITKK</sequence>
<dbReference type="EMBL" id="ATLV01013368">
    <property type="status" value="NOT_ANNOTATED_CDS"/>
    <property type="molecule type" value="Genomic_DNA"/>
</dbReference>
<feature type="region of interest" description="Disordered" evidence="1">
    <location>
        <begin position="219"/>
        <end position="262"/>
    </location>
</feature>
<protein>
    <submittedName>
        <fullName evidence="2">AGAP012040-PA-like protein</fullName>
    </submittedName>
</protein>
<feature type="compositionally biased region" description="Polar residues" evidence="1">
    <location>
        <begin position="490"/>
        <end position="499"/>
    </location>
</feature>
<accession>A0A084VIL0</accession>
<feature type="compositionally biased region" description="Polar residues" evidence="1">
    <location>
        <begin position="242"/>
        <end position="262"/>
    </location>
</feature>
<feature type="compositionally biased region" description="Polar residues" evidence="1">
    <location>
        <begin position="460"/>
        <end position="480"/>
    </location>
</feature>
<feature type="region of interest" description="Disordered" evidence="1">
    <location>
        <begin position="454"/>
        <end position="531"/>
    </location>
</feature>
<evidence type="ECO:0000313" key="4">
    <source>
        <dbReference type="Proteomes" id="UP000030765"/>
    </source>
</evidence>
<reference evidence="3" key="2">
    <citation type="submission" date="2020-05" db="UniProtKB">
        <authorList>
            <consortium name="EnsemblMetazoa"/>
        </authorList>
    </citation>
    <scope>IDENTIFICATION</scope>
</reference>
<keyword evidence="4" id="KW-1185">Reference proteome</keyword>
<dbReference type="VEuPathDB" id="VectorBase:ASIS015027"/>
<dbReference type="STRING" id="74873.A0A084VIL0"/>
<gene>
    <name evidence="2" type="ORF">ZHAS_00004970</name>
</gene>
<evidence type="ECO:0000313" key="2">
    <source>
        <dbReference type="EMBL" id="KFB37804.1"/>
    </source>
</evidence>
<feature type="region of interest" description="Disordered" evidence="1">
    <location>
        <begin position="274"/>
        <end position="297"/>
    </location>
</feature>
<feature type="compositionally biased region" description="Basic and acidic residues" evidence="1">
    <location>
        <begin position="220"/>
        <end position="231"/>
    </location>
</feature>
<feature type="compositionally biased region" description="Low complexity" evidence="1">
    <location>
        <begin position="411"/>
        <end position="425"/>
    </location>
</feature>
<evidence type="ECO:0000313" key="3">
    <source>
        <dbReference type="EnsemblMetazoa" id="ASIC004970-PA"/>
    </source>
</evidence>